<accession>A0ABD3GZP1</accession>
<evidence type="ECO:0000313" key="1">
    <source>
        <dbReference type="EMBL" id="KAL3683847.1"/>
    </source>
</evidence>
<proteinExistence type="predicted"/>
<name>A0ABD3GZP1_9MARC</name>
<comment type="caution">
    <text evidence="1">The sequence shown here is derived from an EMBL/GenBank/DDBJ whole genome shotgun (WGS) entry which is preliminary data.</text>
</comment>
<sequence>MSMLKTQQQQGTIVGIRITDEDSLLHQLFADDTGLFLQIDRQVFQNTKEVLNTFQLASGAKLNLAKTVVLPLRQTMILTWLQQSECTIATPSDTFRYMGILAGTNVLEDEILSQLKERDKTWKIKRPLIAWKVFARKRRQGGLGWQVMEDLANAFLLRSAKKILQNADDDWVRIARAIVTYTIRNSNRPKEIRYWEPHLPLLALQSLRIPTSNTLDRMLKAWFRIKKKLRWNPMKLLSCWTPRRDSRLRCSTILEPGSTGRSGLDQALQDCANLHLHTTQYSTRKQDCPGVLP</sequence>
<dbReference type="Proteomes" id="UP001633002">
    <property type="component" value="Unassembled WGS sequence"/>
</dbReference>
<organism evidence="1 2">
    <name type="scientific">Riccia sorocarpa</name>
    <dbReference type="NCBI Taxonomy" id="122646"/>
    <lineage>
        <taxon>Eukaryota</taxon>
        <taxon>Viridiplantae</taxon>
        <taxon>Streptophyta</taxon>
        <taxon>Embryophyta</taxon>
        <taxon>Marchantiophyta</taxon>
        <taxon>Marchantiopsida</taxon>
        <taxon>Marchantiidae</taxon>
        <taxon>Marchantiales</taxon>
        <taxon>Ricciaceae</taxon>
        <taxon>Riccia</taxon>
    </lineage>
</organism>
<dbReference type="EMBL" id="JBJQOH010000006">
    <property type="protein sequence ID" value="KAL3683847.1"/>
    <property type="molecule type" value="Genomic_DNA"/>
</dbReference>
<keyword evidence="2" id="KW-1185">Reference proteome</keyword>
<evidence type="ECO:0008006" key="3">
    <source>
        <dbReference type="Google" id="ProtNLM"/>
    </source>
</evidence>
<evidence type="ECO:0000313" key="2">
    <source>
        <dbReference type="Proteomes" id="UP001633002"/>
    </source>
</evidence>
<dbReference type="AlphaFoldDB" id="A0ABD3GZP1"/>
<protein>
    <recommendedName>
        <fullName evidence="3">Reverse transcriptase domain-containing protein</fullName>
    </recommendedName>
</protein>
<gene>
    <name evidence="1" type="ORF">R1sor_001869</name>
</gene>
<reference evidence="1 2" key="1">
    <citation type="submission" date="2024-09" db="EMBL/GenBank/DDBJ databases">
        <title>Chromosome-scale assembly of Riccia sorocarpa.</title>
        <authorList>
            <person name="Paukszto L."/>
        </authorList>
    </citation>
    <scope>NUCLEOTIDE SEQUENCE [LARGE SCALE GENOMIC DNA]</scope>
    <source>
        <strain evidence="1">LP-2024</strain>
        <tissue evidence="1">Aerial parts of the thallus</tissue>
    </source>
</reference>